<evidence type="ECO:0000256" key="1">
    <source>
        <dbReference type="ARBA" id="ARBA00009156"/>
    </source>
</evidence>
<evidence type="ECO:0000256" key="4">
    <source>
        <dbReference type="ARBA" id="ARBA00022777"/>
    </source>
</evidence>
<evidence type="ECO:0000259" key="5">
    <source>
        <dbReference type="Pfam" id="PF00370"/>
    </source>
</evidence>
<feature type="domain" description="Carbohydrate kinase FGGY C-terminal" evidence="6">
    <location>
        <begin position="275"/>
        <end position="473"/>
    </location>
</feature>
<protein>
    <submittedName>
        <fullName evidence="7">FGGY-family carbohydrate kinase</fullName>
    </submittedName>
</protein>
<dbReference type="GO" id="GO:0016301">
    <property type="term" value="F:kinase activity"/>
    <property type="evidence" value="ECO:0007669"/>
    <property type="project" value="UniProtKB-KW"/>
</dbReference>
<dbReference type="Pfam" id="PF00370">
    <property type="entry name" value="FGGY_N"/>
    <property type="match status" value="1"/>
</dbReference>
<reference evidence="7" key="1">
    <citation type="submission" date="2022-07" db="EMBL/GenBank/DDBJ databases">
        <title>Taxonomic analysis of Microcella humidisoli nov. sp., isolated from riverside soil.</title>
        <authorList>
            <person name="Molina K.M."/>
            <person name="Kim S.B."/>
        </authorList>
    </citation>
    <scope>NUCLEOTIDE SEQUENCE</scope>
    <source>
        <strain evidence="7">MMS21-STM10</strain>
    </source>
</reference>
<dbReference type="InterPro" id="IPR043129">
    <property type="entry name" value="ATPase_NBD"/>
</dbReference>
<accession>A0ABY5FZA3</accession>
<sequence>MSAAAVIAEGRAVLGIELGSTRIKACLVGEHPAEVLATGSYEWQNQLVDGVWTYSLEDVHEGLQRAYSALVADVRERHGAELTTVAAIGVSAMMHGYLAFDDTDELLVPFRTWRNTSTGRAATELSELFGVTIPLRWSIAHLHQAVLNGEPHVARVRFTTTLAGYVHWRLTGERVLGIGDASGMFPIGAEGADYDATMLAQYDALIADAALAGPLRDLLPSILPAGATAGTLTAEGAALLDPTGALRPGAVFCPPEGDAGTGMVATNAVAPGTGNVSAGTSIFAMVVLDRPLEHVHPELDVVATPVGHPVAMVHCNNGTSELAAWVGVFRRFAELAGAPLDADEAYRLLLAEALDGAADAGGVLAYNQISGEPIAQLAEGRPLVVRTPESDLTLANTMRAQVYGVFATLSLGMRALRDEPGVRIDRMQAHGGLFRTAGVAQRFLAAALDAPVGVAESASEGGAWGIAVLASFTASGGGDLAAFLDRDVFGGTDMTVVTPDPADVVGFTSYLEAYESGLAIERRAVDALPLTALQGAVS</sequence>
<organism evidence="7 8">
    <name type="scientific">Microcella humidisoli</name>
    <dbReference type="NCBI Taxonomy" id="2963406"/>
    <lineage>
        <taxon>Bacteria</taxon>
        <taxon>Bacillati</taxon>
        <taxon>Actinomycetota</taxon>
        <taxon>Actinomycetes</taxon>
        <taxon>Micrococcales</taxon>
        <taxon>Microbacteriaceae</taxon>
        <taxon>Microcella</taxon>
    </lineage>
</organism>
<feature type="domain" description="Carbohydrate kinase FGGY N-terminal" evidence="5">
    <location>
        <begin position="13"/>
        <end position="239"/>
    </location>
</feature>
<dbReference type="SUPFAM" id="SSF53067">
    <property type="entry name" value="Actin-like ATPase domain"/>
    <property type="match status" value="2"/>
</dbReference>
<comment type="similarity">
    <text evidence="1">Belongs to the FGGY kinase family.</text>
</comment>
<dbReference type="Proteomes" id="UP001060039">
    <property type="component" value="Chromosome"/>
</dbReference>
<evidence type="ECO:0000259" key="6">
    <source>
        <dbReference type="Pfam" id="PF02782"/>
    </source>
</evidence>
<dbReference type="InterPro" id="IPR018485">
    <property type="entry name" value="FGGY_C"/>
</dbReference>
<proteinExistence type="inferred from homology"/>
<evidence type="ECO:0000256" key="3">
    <source>
        <dbReference type="ARBA" id="ARBA00022679"/>
    </source>
</evidence>
<keyword evidence="2" id="KW-0119">Carbohydrate metabolism</keyword>
<dbReference type="InterPro" id="IPR018484">
    <property type="entry name" value="FGGY_N"/>
</dbReference>
<dbReference type="Pfam" id="PF02782">
    <property type="entry name" value="FGGY_C"/>
    <property type="match status" value="1"/>
</dbReference>
<dbReference type="PANTHER" id="PTHR43095">
    <property type="entry name" value="SUGAR KINASE"/>
    <property type="match status" value="1"/>
</dbReference>
<dbReference type="EMBL" id="CP101497">
    <property type="protein sequence ID" value="UTT63185.1"/>
    <property type="molecule type" value="Genomic_DNA"/>
</dbReference>
<dbReference type="RefSeq" id="WP_255160318.1">
    <property type="nucleotide sequence ID" value="NZ_CP101497.1"/>
</dbReference>
<evidence type="ECO:0000256" key="2">
    <source>
        <dbReference type="ARBA" id="ARBA00022629"/>
    </source>
</evidence>
<dbReference type="Gene3D" id="3.30.420.40">
    <property type="match status" value="2"/>
</dbReference>
<keyword evidence="8" id="KW-1185">Reference proteome</keyword>
<evidence type="ECO:0000313" key="8">
    <source>
        <dbReference type="Proteomes" id="UP001060039"/>
    </source>
</evidence>
<dbReference type="PANTHER" id="PTHR43095:SF5">
    <property type="entry name" value="XYLULOSE KINASE"/>
    <property type="match status" value="1"/>
</dbReference>
<dbReference type="CDD" id="cd07809">
    <property type="entry name" value="ASKHA_NBD_FGGY_BaXK-like"/>
    <property type="match status" value="1"/>
</dbReference>
<gene>
    <name evidence="7" type="ORF">NNL39_03495</name>
</gene>
<evidence type="ECO:0000313" key="7">
    <source>
        <dbReference type="EMBL" id="UTT63185.1"/>
    </source>
</evidence>
<keyword evidence="2" id="KW-0859">Xylose metabolism</keyword>
<name>A0ABY5FZA3_9MICO</name>
<dbReference type="InterPro" id="IPR050406">
    <property type="entry name" value="FGGY_Carb_Kinase"/>
</dbReference>
<keyword evidence="4 7" id="KW-0418">Kinase</keyword>
<keyword evidence="3" id="KW-0808">Transferase</keyword>